<dbReference type="KEGG" id="nch:A0U93_03735"/>
<dbReference type="CDD" id="cd07505">
    <property type="entry name" value="HAD_BPGM-like"/>
    <property type="match status" value="1"/>
</dbReference>
<dbReference type="OrthoDB" id="414934at2"/>
<dbReference type="InterPro" id="IPR051806">
    <property type="entry name" value="HAD-like_SPP"/>
</dbReference>
<evidence type="ECO:0000313" key="2">
    <source>
        <dbReference type="Proteomes" id="UP000188604"/>
    </source>
</evidence>
<dbReference type="GO" id="GO:0050308">
    <property type="term" value="F:sugar-phosphatase activity"/>
    <property type="evidence" value="ECO:0007669"/>
    <property type="project" value="TreeGrafter"/>
</dbReference>
<accession>A0A1U9KN25</accession>
<dbReference type="SFLD" id="SFLDG01135">
    <property type="entry name" value="C1.5.6:_HAD__Beta-PGM__Phospha"/>
    <property type="match status" value="1"/>
</dbReference>
<dbReference type="PANTHER" id="PTHR43481:SF4">
    <property type="entry name" value="GLYCEROL-1-PHOSPHATE PHOSPHOHYDROLASE 1-RELATED"/>
    <property type="match status" value="1"/>
</dbReference>
<organism evidence="1 2">
    <name type="scientific">Neoasaia chiangmaiensis</name>
    <dbReference type="NCBI Taxonomy" id="320497"/>
    <lineage>
        <taxon>Bacteria</taxon>
        <taxon>Pseudomonadati</taxon>
        <taxon>Pseudomonadota</taxon>
        <taxon>Alphaproteobacteria</taxon>
        <taxon>Acetobacterales</taxon>
        <taxon>Acetobacteraceae</taxon>
        <taxon>Neoasaia</taxon>
    </lineage>
</organism>
<dbReference type="PANTHER" id="PTHR43481">
    <property type="entry name" value="FRUCTOSE-1-PHOSPHATE PHOSPHATASE"/>
    <property type="match status" value="1"/>
</dbReference>
<reference evidence="1 2" key="1">
    <citation type="submission" date="2016-03" db="EMBL/GenBank/DDBJ databases">
        <title>Acetic acid bacteria sequencing.</title>
        <authorList>
            <person name="Brandt J."/>
            <person name="Jakob F."/>
            <person name="Vogel R.F."/>
        </authorList>
    </citation>
    <scope>NUCLEOTIDE SEQUENCE [LARGE SCALE GENOMIC DNA]</scope>
    <source>
        <strain evidence="1 2">NBRC 101099</strain>
    </source>
</reference>
<dbReference type="InterPro" id="IPR006439">
    <property type="entry name" value="HAD-SF_hydro_IA"/>
</dbReference>
<keyword evidence="2" id="KW-1185">Reference proteome</keyword>
<dbReference type="SFLD" id="SFLDS00003">
    <property type="entry name" value="Haloacid_Dehalogenase"/>
    <property type="match status" value="1"/>
</dbReference>
<dbReference type="RefSeq" id="WP_077806169.1">
    <property type="nucleotide sequence ID" value="NZ_BJXS01000008.1"/>
</dbReference>
<dbReference type="SUPFAM" id="SSF56784">
    <property type="entry name" value="HAD-like"/>
    <property type="match status" value="1"/>
</dbReference>
<sequence>MSDIDLAGHDFDAVIFDCDGTLADTAPVHYRAFQTAFAAHGLDMKRAWYDQRVGLSRHLLFEAFARETGATFDAKAISAESEEVYAAHLGDIRPIKPVAAIARRLHGKMPLAVASAGQRRIVEATLQTIGLRDLFPVIVTVEDVAHGKPAPDLFLLGAEKLGVAPERCLVLEDSDEGLEAAHRAGAQPIDVRPTLGRTQ</sequence>
<dbReference type="EMBL" id="CP014691">
    <property type="protein sequence ID" value="AQS87197.1"/>
    <property type="molecule type" value="Genomic_DNA"/>
</dbReference>
<dbReference type="NCBIfam" id="TIGR01509">
    <property type="entry name" value="HAD-SF-IA-v3"/>
    <property type="match status" value="1"/>
</dbReference>
<proteinExistence type="predicted"/>
<dbReference type="InterPro" id="IPR023214">
    <property type="entry name" value="HAD_sf"/>
</dbReference>
<dbReference type="InterPro" id="IPR023198">
    <property type="entry name" value="PGP-like_dom2"/>
</dbReference>
<evidence type="ECO:0000313" key="1">
    <source>
        <dbReference type="EMBL" id="AQS87197.1"/>
    </source>
</evidence>
<dbReference type="AlphaFoldDB" id="A0A1U9KN25"/>
<name>A0A1U9KN25_9PROT</name>
<dbReference type="InterPro" id="IPR036412">
    <property type="entry name" value="HAD-like_sf"/>
</dbReference>
<dbReference type="Gene3D" id="3.40.50.1000">
    <property type="entry name" value="HAD superfamily/HAD-like"/>
    <property type="match status" value="1"/>
</dbReference>
<dbReference type="Pfam" id="PF00702">
    <property type="entry name" value="Hydrolase"/>
    <property type="match status" value="1"/>
</dbReference>
<dbReference type="Proteomes" id="UP000188604">
    <property type="component" value="Chromosome"/>
</dbReference>
<dbReference type="SFLD" id="SFLDG01129">
    <property type="entry name" value="C1.5:_HAD__Beta-PGM__Phosphata"/>
    <property type="match status" value="1"/>
</dbReference>
<gene>
    <name evidence="1" type="ORF">A0U93_03735</name>
</gene>
<dbReference type="Gene3D" id="1.10.150.240">
    <property type="entry name" value="Putative phosphatase, domain 2"/>
    <property type="match status" value="1"/>
</dbReference>
<dbReference type="PRINTS" id="PR00413">
    <property type="entry name" value="HADHALOGNASE"/>
</dbReference>
<protein>
    <submittedName>
        <fullName evidence="1">Uncharacterized protein</fullName>
    </submittedName>
</protein>
<dbReference type="STRING" id="320497.A0U93_03735"/>